<protein>
    <recommendedName>
        <fullName evidence="3">F-box domain-containing protein</fullName>
    </recommendedName>
</protein>
<gene>
    <name evidence="1" type="ORF">D9756_001530</name>
</gene>
<dbReference type="Proteomes" id="UP000559027">
    <property type="component" value="Unassembled WGS sequence"/>
</dbReference>
<dbReference type="OrthoDB" id="2824402at2759"/>
<name>A0A8H5LHV2_9AGAR</name>
<proteinExistence type="predicted"/>
<dbReference type="InterPro" id="IPR032675">
    <property type="entry name" value="LRR_dom_sf"/>
</dbReference>
<evidence type="ECO:0000313" key="1">
    <source>
        <dbReference type="EMBL" id="KAF5357966.1"/>
    </source>
</evidence>
<keyword evidence="2" id="KW-1185">Reference proteome</keyword>
<sequence>MSTCSCEEQIASLQRELMEIECHINTQQQNLLVQRAVLRQKLNALRSPIYRLSVEIMAAIFLRALPSPMSFEFDMPSNRRHFFPPDLGDLFFPITLNAVSAHWRDVASSTPLLWSLFQFPAFLWSLERPPYYTIDIYLQNSKDIPLQIDLAFPFEVNKETRDHFFHSRFDRLLAANLSRIRTIMLKNPPLRWLHQLEKLSSATSISIQWDRSLAVDNMENLRFNRCRSLSRLALRNAIASDGSLRQGRILVPCSLTILDLTAIHIDTCIKVALRCPDLVEMYTRYSLRADEDLDSELAELWFGDGVTFNRLEVLFFGPVVGPWESTFLGKLHTPVLQSFTISNQLGGLAIRTAEDGFGQFVKRLPPTFSTLEIEDCEFIEVDSCDYFFNHQTSVRKLKFVDSDIDSIINLLQTLQLSEEPICMPHLEVLHVMGCIKEIDEPRAYQWMSELEPTTLNHFVRMLERRLVEGSTFRLEFSRIGVDWTPVLQARLRALVRRGVQLQVVEGGDQVDWL</sequence>
<evidence type="ECO:0008006" key="3">
    <source>
        <dbReference type="Google" id="ProtNLM"/>
    </source>
</evidence>
<evidence type="ECO:0000313" key="2">
    <source>
        <dbReference type="Proteomes" id="UP000559027"/>
    </source>
</evidence>
<dbReference type="AlphaFoldDB" id="A0A8H5LHV2"/>
<comment type="caution">
    <text evidence="1">The sequence shown here is derived from an EMBL/GenBank/DDBJ whole genome shotgun (WGS) entry which is preliminary data.</text>
</comment>
<dbReference type="EMBL" id="JAACJO010000005">
    <property type="protein sequence ID" value="KAF5357966.1"/>
    <property type="molecule type" value="Genomic_DNA"/>
</dbReference>
<reference evidence="1 2" key="1">
    <citation type="journal article" date="2020" name="ISME J.">
        <title>Uncovering the hidden diversity of litter-decomposition mechanisms in mushroom-forming fungi.</title>
        <authorList>
            <person name="Floudas D."/>
            <person name="Bentzer J."/>
            <person name="Ahren D."/>
            <person name="Johansson T."/>
            <person name="Persson P."/>
            <person name="Tunlid A."/>
        </authorList>
    </citation>
    <scope>NUCLEOTIDE SEQUENCE [LARGE SCALE GENOMIC DNA]</scope>
    <source>
        <strain evidence="1 2">CBS 146.42</strain>
    </source>
</reference>
<accession>A0A8H5LHV2</accession>
<dbReference type="Gene3D" id="3.80.10.10">
    <property type="entry name" value="Ribonuclease Inhibitor"/>
    <property type="match status" value="1"/>
</dbReference>
<organism evidence="1 2">
    <name type="scientific">Leucocoprinus leucothites</name>
    <dbReference type="NCBI Taxonomy" id="201217"/>
    <lineage>
        <taxon>Eukaryota</taxon>
        <taxon>Fungi</taxon>
        <taxon>Dikarya</taxon>
        <taxon>Basidiomycota</taxon>
        <taxon>Agaricomycotina</taxon>
        <taxon>Agaricomycetes</taxon>
        <taxon>Agaricomycetidae</taxon>
        <taxon>Agaricales</taxon>
        <taxon>Agaricineae</taxon>
        <taxon>Agaricaceae</taxon>
        <taxon>Leucocoprinus</taxon>
    </lineage>
</organism>
<dbReference type="SUPFAM" id="SSF52058">
    <property type="entry name" value="L domain-like"/>
    <property type="match status" value="1"/>
</dbReference>